<reference evidence="1" key="1">
    <citation type="submission" date="2019-08" db="EMBL/GenBank/DDBJ databases">
        <authorList>
            <person name="Kucharzyk K."/>
            <person name="Murdoch R.W."/>
            <person name="Higgins S."/>
            <person name="Loffler F."/>
        </authorList>
    </citation>
    <scope>NUCLEOTIDE SEQUENCE</scope>
</reference>
<accession>A0A645FSS8</accession>
<proteinExistence type="predicted"/>
<gene>
    <name evidence="1" type="ORF">SDC9_164122</name>
</gene>
<protein>
    <submittedName>
        <fullName evidence="1">Uncharacterized protein</fullName>
    </submittedName>
</protein>
<evidence type="ECO:0000313" key="1">
    <source>
        <dbReference type="EMBL" id="MPN16776.1"/>
    </source>
</evidence>
<dbReference type="EMBL" id="VSSQ01063776">
    <property type="protein sequence ID" value="MPN16776.1"/>
    <property type="molecule type" value="Genomic_DNA"/>
</dbReference>
<organism evidence="1">
    <name type="scientific">bioreactor metagenome</name>
    <dbReference type="NCBI Taxonomy" id="1076179"/>
    <lineage>
        <taxon>unclassified sequences</taxon>
        <taxon>metagenomes</taxon>
        <taxon>ecological metagenomes</taxon>
    </lineage>
</organism>
<comment type="caution">
    <text evidence="1">The sequence shown here is derived from an EMBL/GenBank/DDBJ whole genome shotgun (WGS) entry which is preliminary data.</text>
</comment>
<name>A0A645FSS8_9ZZZZ</name>
<sequence>MLQFFRKPFAQWAQHVDEISFSKQGKAFCSLSLDLKNDMDEISRNPADADGTSQDILIAASDMQKLSRPRLLSDLGAEKSQFTDIFADRGVFFHFAYIWSGLHDISPLFPIVAKNALCLTLNHIDIHHFQVGCLDIHL</sequence>
<dbReference type="AlphaFoldDB" id="A0A645FSS8"/>